<dbReference type="PROSITE" id="PS50240">
    <property type="entry name" value="TRYPSIN_DOM"/>
    <property type="match status" value="1"/>
</dbReference>
<dbReference type="InterPro" id="IPR001314">
    <property type="entry name" value="Peptidase_S1A"/>
</dbReference>
<evidence type="ECO:0000313" key="4">
    <source>
        <dbReference type="EMBL" id="QUJ76403.1"/>
    </source>
</evidence>
<dbReference type="InterPro" id="IPR043504">
    <property type="entry name" value="Peptidase_S1_PA_chymotrypsin"/>
</dbReference>
<dbReference type="AlphaFoldDB" id="A0A975JDE9"/>
<evidence type="ECO:0000259" key="3">
    <source>
        <dbReference type="PROSITE" id="PS50240"/>
    </source>
</evidence>
<dbReference type="RefSeq" id="WP_212704601.1">
    <property type="nucleotide sequence ID" value="NZ_CP073581.1"/>
</dbReference>
<reference evidence="4" key="1">
    <citation type="submission" date="2021-04" db="EMBL/GenBank/DDBJ databases">
        <title>Complete genome sequence for Sulfitobacter sp. strain JK7-1.</title>
        <authorList>
            <person name="Park S.-J."/>
        </authorList>
    </citation>
    <scope>NUCLEOTIDE SEQUENCE</scope>
    <source>
        <strain evidence="4">JK7-1</strain>
    </source>
</reference>
<accession>A0A975JDE9</accession>
<dbReference type="Proteomes" id="UP000683291">
    <property type="component" value="Chromosome 1"/>
</dbReference>
<organism evidence="4 5">
    <name type="scientific">Sulfitobacter albidus</name>
    <dbReference type="NCBI Taxonomy" id="2829501"/>
    <lineage>
        <taxon>Bacteria</taxon>
        <taxon>Pseudomonadati</taxon>
        <taxon>Pseudomonadota</taxon>
        <taxon>Alphaproteobacteria</taxon>
        <taxon>Rhodobacterales</taxon>
        <taxon>Roseobacteraceae</taxon>
        <taxon>Sulfitobacter</taxon>
    </lineage>
</organism>
<keyword evidence="1 2" id="KW-0732">Signal</keyword>
<dbReference type="InterPro" id="IPR050966">
    <property type="entry name" value="Glutamyl_endopeptidase"/>
</dbReference>
<dbReference type="EMBL" id="CP073581">
    <property type="protein sequence ID" value="QUJ76403.1"/>
    <property type="molecule type" value="Genomic_DNA"/>
</dbReference>
<dbReference type="SUPFAM" id="SSF50494">
    <property type="entry name" value="Trypsin-like serine proteases"/>
    <property type="match status" value="1"/>
</dbReference>
<evidence type="ECO:0000313" key="5">
    <source>
        <dbReference type="Proteomes" id="UP000683291"/>
    </source>
</evidence>
<dbReference type="GO" id="GO:0004252">
    <property type="term" value="F:serine-type endopeptidase activity"/>
    <property type="evidence" value="ECO:0007669"/>
    <property type="project" value="InterPro"/>
</dbReference>
<feature type="signal peptide" evidence="2">
    <location>
        <begin position="1"/>
        <end position="20"/>
    </location>
</feature>
<keyword evidence="5" id="KW-1185">Reference proteome</keyword>
<dbReference type="PANTHER" id="PTHR15462">
    <property type="entry name" value="SERINE PROTEASE"/>
    <property type="match status" value="1"/>
</dbReference>
<dbReference type="PRINTS" id="PR00722">
    <property type="entry name" value="CHYMOTRYPSIN"/>
</dbReference>
<dbReference type="InterPro" id="IPR001254">
    <property type="entry name" value="Trypsin_dom"/>
</dbReference>
<evidence type="ECO:0000256" key="1">
    <source>
        <dbReference type="ARBA" id="ARBA00022729"/>
    </source>
</evidence>
<dbReference type="PANTHER" id="PTHR15462:SF8">
    <property type="entry name" value="SERINE PROTEASE"/>
    <property type="match status" value="1"/>
</dbReference>
<dbReference type="SMART" id="SM00020">
    <property type="entry name" value="Tryp_SPc"/>
    <property type="match status" value="1"/>
</dbReference>
<gene>
    <name evidence="4" type="ORF">KDD17_16205</name>
</gene>
<dbReference type="InterPro" id="IPR009003">
    <property type="entry name" value="Peptidase_S1_PA"/>
</dbReference>
<dbReference type="InterPro" id="IPR018114">
    <property type="entry name" value="TRYPSIN_HIS"/>
</dbReference>
<evidence type="ECO:0000256" key="2">
    <source>
        <dbReference type="SAM" id="SignalP"/>
    </source>
</evidence>
<dbReference type="KEGG" id="sual:KDD17_16205"/>
<feature type="chain" id="PRO_5037754477" evidence="2">
    <location>
        <begin position="21"/>
        <end position="265"/>
    </location>
</feature>
<feature type="domain" description="Peptidase S1" evidence="3">
    <location>
        <begin position="24"/>
        <end position="237"/>
    </location>
</feature>
<dbReference type="Gene3D" id="2.40.10.10">
    <property type="entry name" value="Trypsin-like serine proteases"/>
    <property type="match status" value="2"/>
</dbReference>
<sequence length="265" mass="28258">MSNLKAILAVLLLCAAPVWAQEALVGLDRDERLRPWRAVGKVEIANQGYCTGTLIAPDTVLTAAHCTYDAAGAPFAAGIVTFRAGLRGSAAEAERRVTQIVRAEGFEHTGPKTLNRIAADVALLRLERPIASHVIAPFAIEPRALNGGEVSVVSYGQGRDALPSLQLTCGVLGQMRDVVVMDCDTTFGSSGAPVFRRDGERFRIASIVSGSARFDGVRRTTGMALPATVRRLQARMIAEKPRVVPTIRRIGVGERPSGGAKFISN</sequence>
<dbReference type="PROSITE" id="PS00134">
    <property type="entry name" value="TRYPSIN_HIS"/>
    <property type="match status" value="1"/>
</dbReference>
<dbReference type="Pfam" id="PF13365">
    <property type="entry name" value="Trypsin_2"/>
    <property type="match status" value="1"/>
</dbReference>
<name>A0A975JDE9_9RHOB</name>
<dbReference type="GO" id="GO:0006508">
    <property type="term" value="P:proteolysis"/>
    <property type="evidence" value="ECO:0007669"/>
    <property type="project" value="InterPro"/>
</dbReference>
<proteinExistence type="predicted"/>
<protein>
    <submittedName>
        <fullName evidence="4">Trypsin-like peptidase domain-containing protein</fullName>
    </submittedName>
</protein>